<evidence type="ECO:0000313" key="2">
    <source>
        <dbReference type="Proteomes" id="UP001515480"/>
    </source>
</evidence>
<gene>
    <name evidence="1" type="ORF">AB1Y20_021635</name>
</gene>
<comment type="caution">
    <text evidence="1">The sequence shown here is derived from an EMBL/GenBank/DDBJ whole genome shotgun (WGS) entry which is preliminary data.</text>
</comment>
<dbReference type="AlphaFoldDB" id="A0AB34JK88"/>
<sequence length="103" mass="11036">MHSFPRPPLAPLPVAVGSQFGTPQGATPYYQQGFAPQAPMFAYGSPQLPTIGTANAGTGQFVCAQTTVADDTKMVQMQDVNGATREEGKMRQSPAMQSWLRYA</sequence>
<proteinExistence type="predicted"/>
<name>A0AB34JK88_PRYPA</name>
<keyword evidence="2" id="KW-1185">Reference proteome</keyword>
<reference evidence="1 2" key="1">
    <citation type="journal article" date="2024" name="Science">
        <title>Giant polyketide synthase enzymes in the biosynthesis of giant marine polyether toxins.</title>
        <authorList>
            <person name="Fallon T.R."/>
            <person name="Shende V.V."/>
            <person name="Wierzbicki I.H."/>
            <person name="Pendleton A.L."/>
            <person name="Watervoot N.F."/>
            <person name="Auber R.P."/>
            <person name="Gonzalez D.J."/>
            <person name="Wisecaver J.H."/>
            <person name="Moore B.S."/>
        </authorList>
    </citation>
    <scope>NUCLEOTIDE SEQUENCE [LARGE SCALE GENOMIC DNA]</scope>
    <source>
        <strain evidence="1 2">12B1</strain>
    </source>
</reference>
<dbReference type="EMBL" id="JBGBPQ010000007">
    <property type="protein sequence ID" value="KAL1521990.1"/>
    <property type="molecule type" value="Genomic_DNA"/>
</dbReference>
<organism evidence="1 2">
    <name type="scientific">Prymnesium parvum</name>
    <name type="common">Toxic golden alga</name>
    <dbReference type="NCBI Taxonomy" id="97485"/>
    <lineage>
        <taxon>Eukaryota</taxon>
        <taxon>Haptista</taxon>
        <taxon>Haptophyta</taxon>
        <taxon>Prymnesiophyceae</taxon>
        <taxon>Prymnesiales</taxon>
        <taxon>Prymnesiaceae</taxon>
        <taxon>Prymnesium</taxon>
    </lineage>
</organism>
<evidence type="ECO:0000313" key="1">
    <source>
        <dbReference type="EMBL" id="KAL1521990.1"/>
    </source>
</evidence>
<protein>
    <submittedName>
        <fullName evidence="1">Uncharacterized protein</fullName>
    </submittedName>
</protein>
<accession>A0AB34JK88</accession>
<dbReference type="Proteomes" id="UP001515480">
    <property type="component" value="Unassembled WGS sequence"/>
</dbReference>